<name>A0ABT7DS51_9NEIS</name>
<proteinExistence type="predicted"/>
<organism evidence="2 3">
    <name type="scientific">Parachitinimonas caeni</name>
    <dbReference type="NCBI Taxonomy" id="3031301"/>
    <lineage>
        <taxon>Bacteria</taxon>
        <taxon>Pseudomonadati</taxon>
        <taxon>Pseudomonadota</taxon>
        <taxon>Betaproteobacteria</taxon>
        <taxon>Neisseriales</taxon>
        <taxon>Chitinibacteraceae</taxon>
        <taxon>Parachitinimonas</taxon>
    </lineage>
</organism>
<sequence length="390" mass="43529">MFPHGRFPRIPLWLALLPLVAIVCFALWRQGVKLSPDSQTYSLWADQLIADHFNFKAAFAKLNFPVVPYNYALWVAYVAVHKLLFGNAWSLGVVIGNVLALGLTTWLLVRLLKALECPNWGIALGLLAMAGVHEYSFWANYALSDVSFVALLTLWLVILLGSRQWWPLLPLGAVLLAYRPPAIVLLPLVAVAIAAGHLAKAEPTQRPLKLWALVAGLAALALVLTGLHACIVADPSRWPFDGGRGWVSQLAEMYQRGIIVHDRPSTYVTPPESWLGYLGMTLRKFLYFWSPSAPEFSFAHKAINWITLLPLYLLAGFAVWRAFSIRQVMSAQRWRAVVILSAWCLGLALFHALQVVDYDFRYRLPTIPAVLVLAVIGLTEWRRNGQNTGA</sequence>
<evidence type="ECO:0008006" key="4">
    <source>
        <dbReference type="Google" id="ProtNLM"/>
    </source>
</evidence>
<feature type="transmembrane region" description="Helical" evidence="1">
    <location>
        <begin position="87"/>
        <end position="108"/>
    </location>
</feature>
<keyword evidence="3" id="KW-1185">Reference proteome</keyword>
<dbReference type="RefSeq" id="WP_284099188.1">
    <property type="nucleotide sequence ID" value="NZ_JARRAF010000002.1"/>
</dbReference>
<keyword evidence="1" id="KW-0472">Membrane</keyword>
<feature type="transmembrane region" description="Helical" evidence="1">
    <location>
        <begin position="120"/>
        <end position="139"/>
    </location>
</feature>
<feature type="transmembrane region" description="Helical" evidence="1">
    <location>
        <begin position="335"/>
        <end position="356"/>
    </location>
</feature>
<dbReference type="Proteomes" id="UP001172778">
    <property type="component" value="Unassembled WGS sequence"/>
</dbReference>
<feature type="transmembrane region" description="Helical" evidence="1">
    <location>
        <begin position="178"/>
        <end position="198"/>
    </location>
</feature>
<feature type="transmembrane region" description="Helical" evidence="1">
    <location>
        <begin position="210"/>
        <end position="229"/>
    </location>
</feature>
<reference evidence="2" key="1">
    <citation type="submission" date="2023-03" db="EMBL/GenBank/DDBJ databases">
        <title>Chitinimonas shenzhenensis gen. nov., sp. nov., a novel member of family Burkholderiaceae isolated from activated sludge collected in Shen Zhen, China.</title>
        <authorList>
            <person name="Wang X."/>
        </authorList>
    </citation>
    <scope>NUCLEOTIDE SEQUENCE</scope>
    <source>
        <strain evidence="2">DQS-5</strain>
    </source>
</reference>
<evidence type="ECO:0000313" key="2">
    <source>
        <dbReference type="EMBL" id="MDK2122901.1"/>
    </source>
</evidence>
<evidence type="ECO:0000256" key="1">
    <source>
        <dbReference type="SAM" id="Phobius"/>
    </source>
</evidence>
<protein>
    <recommendedName>
        <fullName evidence="4">Glycosyltransferase RgtA/B/C/D-like domain-containing protein</fullName>
    </recommendedName>
</protein>
<feature type="transmembrane region" description="Helical" evidence="1">
    <location>
        <begin position="146"/>
        <end position="166"/>
    </location>
</feature>
<evidence type="ECO:0000313" key="3">
    <source>
        <dbReference type="Proteomes" id="UP001172778"/>
    </source>
</evidence>
<keyword evidence="1" id="KW-1133">Transmembrane helix</keyword>
<feature type="transmembrane region" description="Helical" evidence="1">
    <location>
        <begin position="12"/>
        <end position="28"/>
    </location>
</feature>
<feature type="transmembrane region" description="Helical" evidence="1">
    <location>
        <begin position="302"/>
        <end position="323"/>
    </location>
</feature>
<comment type="caution">
    <text evidence="2">The sequence shown here is derived from an EMBL/GenBank/DDBJ whole genome shotgun (WGS) entry which is preliminary data.</text>
</comment>
<dbReference type="EMBL" id="JARRAF010000002">
    <property type="protein sequence ID" value="MDK2122901.1"/>
    <property type="molecule type" value="Genomic_DNA"/>
</dbReference>
<gene>
    <name evidence="2" type="ORF">PZA18_02420</name>
</gene>
<feature type="transmembrane region" description="Helical" evidence="1">
    <location>
        <begin position="362"/>
        <end position="381"/>
    </location>
</feature>
<accession>A0ABT7DS51</accession>
<keyword evidence="1" id="KW-0812">Transmembrane</keyword>